<evidence type="ECO:0000256" key="2">
    <source>
        <dbReference type="RuleBase" id="RU362097"/>
    </source>
</evidence>
<feature type="chain" id="PRO_5014492856" evidence="2">
    <location>
        <begin position="21"/>
        <end position="488"/>
    </location>
</feature>
<dbReference type="PROSITE" id="PS51257">
    <property type="entry name" value="PROKAR_LIPOPROTEIN"/>
    <property type="match status" value="1"/>
</dbReference>
<dbReference type="RefSeq" id="WP_100278380.1">
    <property type="nucleotide sequence ID" value="NZ_CP018799.1"/>
</dbReference>
<dbReference type="Gene3D" id="1.20.1600.10">
    <property type="entry name" value="Outer membrane efflux proteins (OEP)"/>
    <property type="match status" value="1"/>
</dbReference>
<organism evidence="3 4">
    <name type="scientific">Mariprofundus aestuarium</name>
    <dbReference type="NCBI Taxonomy" id="1921086"/>
    <lineage>
        <taxon>Bacteria</taxon>
        <taxon>Pseudomonadati</taxon>
        <taxon>Pseudomonadota</taxon>
        <taxon>Candidatius Mariprofundia</taxon>
        <taxon>Mariprofundales</taxon>
        <taxon>Mariprofundaceae</taxon>
        <taxon>Mariprofundus</taxon>
    </lineage>
</organism>
<comment type="similarity">
    <text evidence="1 2">Belongs to the outer membrane factor (OMF) (TC 1.B.17) family.</text>
</comment>
<dbReference type="Gene3D" id="2.20.200.10">
    <property type="entry name" value="Outer membrane efflux proteins (OEP)"/>
    <property type="match status" value="1"/>
</dbReference>
<evidence type="ECO:0000313" key="3">
    <source>
        <dbReference type="EMBL" id="ATX80634.1"/>
    </source>
</evidence>
<proteinExistence type="inferred from homology"/>
<dbReference type="EMBL" id="CP018799">
    <property type="protein sequence ID" value="ATX80634.1"/>
    <property type="molecule type" value="Genomic_DNA"/>
</dbReference>
<dbReference type="GO" id="GO:0005886">
    <property type="term" value="C:plasma membrane"/>
    <property type="evidence" value="ECO:0007669"/>
    <property type="project" value="UniProtKB-SubCell"/>
</dbReference>
<keyword evidence="2" id="KW-0812">Transmembrane</keyword>
<keyword evidence="2" id="KW-0472">Membrane</keyword>
<dbReference type="KEGG" id="maes:Ga0123461_2229"/>
<sequence length="488" mass="52312">MRCHLAAVVAMLIVGLGGCAVGPDYEAPAFEQGDSWQSESAVNTSATPVDAAGWWGQFNDPVLTELIEKSALNNRDLAVALANVERARGLRREAGAGYLPSIDAGGSATRSRYSRQTGFGANTGTRNTFTGSLDASWELDLFGRTRRSVEAAEAQIGASEAAHQGVMLSVAAEIAASYFELRGLQEQLEMNRRDIDLLKEVEAVAGAQAELGVTSGLDLARAQGERGNMAAKAPNLEAQVMARIYRISVLTGETPEFYEEKLKLSQPLPVALDRVPVGLRSQILKRRPDVRQAERELAAATAAIGIARADLFPDFSLTGAIGSSARLFSDLFMPGTLTSSLGAALGWPLFAGGAITARIDVAEADAKAALARYEQSVLLALEDAESALMAYAREWQTLKLLQAAERSHLQAFEIAQLRYEAGEEGFMTMLDAERMLITTRNDIVSSEMRILTGLTQLYKALGGGWQLVEPVNGEPQQDGAMSQQGADE</sequence>
<evidence type="ECO:0000256" key="1">
    <source>
        <dbReference type="ARBA" id="ARBA00007613"/>
    </source>
</evidence>
<dbReference type="InterPro" id="IPR010131">
    <property type="entry name" value="MdtP/NodT-like"/>
</dbReference>
<dbReference type="PANTHER" id="PTHR30203:SF32">
    <property type="entry name" value="CATION EFFLUX SYSTEM PROTEIN CUSC"/>
    <property type="match status" value="1"/>
</dbReference>
<dbReference type="PANTHER" id="PTHR30203">
    <property type="entry name" value="OUTER MEMBRANE CATION EFFLUX PROTEIN"/>
    <property type="match status" value="1"/>
</dbReference>
<dbReference type="GO" id="GO:0015562">
    <property type="term" value="F:efflux transmembrane transporter activity"/>
    <property type="evidence" value="ECO:0007669"/>
    <property type="project" value="InterPro"/>
</dbReference>
<dbReference type="OrthoDB" id="9770517at2"/>
<keyword evidence="4" id="KW-1185">Reference proteome</keyword>
<comment type="subcellular location">
    <subcellularLocation>
        <location evidence="2">Cell membrane</location>
        <topology evidence="2">Lipid-anchor</topology>
    </subcellularLocation>
</comment>
<keyword evidence="2" id="KW-0449">Lipoprotein</keyword>
<dbReference type="InterPro" id="IPR003423">
    <property type="entry name" value="OMP_efflux"/>
</dbReference>
<reference evidence="3 4" key="1">
    <citation type="submission" date="2016-12" db="EMBL/GenBank/DDBJ databases">
        <title>Isolation and genomic insights into novel planktonic Zetaproteobacteria from stratified waters of the Chesapeake Bay.</title>
        <authorList>
            <person name="McAllister S.M."/>
            <person name="Kato S."/>
            <person name="Chan C.S."/>
            <person name="Chiu B.K."/>
            <person name="Field E.K."/>
        </authorList>
    </citation>
    <scope>NUCLEOTIDE SEQUENCE [LARGE SCALE GENOMIC DNA]</scope>
    <source>
        <strain evidence="3 4">CP-5</strain>
    </source>
</reference>
<feature type="signal peptide" evidence="2">
    <location>
        <begin position="1"/>
        <end position="20"/>
    </location>
</feature>
<gene>
    <name evidence="3" type="ORF">Ga0123461_2229</name>
</gene>
<keyword evidence="2" id="KW-0732">Signal</keyword>
<evidence type="ECO:0000313" key="4">
    <source>
        <dbReference type="Proteomes" id="UP000231701"/>
    </source>
</evidence>
<dbReference type="SUPFAM" id="SSF56954">
    <property type="entry name" value="Outer membrane efflux proteins (OEP)"/>
    <property type="match status" value="1"/>
</dbReference>
<dbReference type="NCBIfam" id="TIGR01845">
    <property type="entry name" value="outer_NodT"/>
    <property type="match status" value="1"/>
</dbReference>
<name>A0A2K8L6N9_MARES</name>
<dbReference type="Pfam" id="PF02321">
    <property type="entry name" value="OEP"/>
    <property type="match status" value="2"/>
</dbReference>
<dbReference type="AlphaFoldDB" id="A0A2K8L6N9"/>
<keyword evidence="2" id="KW-0564">Palmitate</keyword>
<protein>
    <submittedName>
        <fullName evidence="3">Outer membrane protein, multidrug efflux system</fullName>
    </submittedName>
</protein>
<accession>A0A2K8L6N9</accession>
<dbReference type="Proteomes" id="UP000231701">
    <property type="component" value="Chromosome"/>
</dbReference>
<keyword evidence="2" id="KW-1134">Transmembrane beta strand</keyword>